<dbReference type="Proteomes" id="UP000316270">
    <property type="component" value="Chromosome 4"/>
</dbReference>
<dbReference type="PANTHER" id="PTHR12963:SF4">
    <property type="entry name" value="ACTIVATING SIGNAL COINTEGRATOR 1"/>
    <property type="match status" value="1"/>
</dbReference>
<feature type="compositionally biased region" description="Acidic residues" evidence="1">
    <location>
        <begin position="453"/>
        <end position="464"/>
    </location>
</feature>
<evidence type="ECO:0000256" key="1">
    <source>
        <dbReference type="SAM" id="MobiDB-lite"/>
    </source>
</evidence>
<dbReference type="AlphaFoldDB" id="A0A517L4K8"/>
<organism evidence="3 4">
    <name type="scientific">Venturia effusa</name>
    <dbReference type="NCBI Taxonomy" id="50376"/>
    <lineage>
        <taxon>Eukaryota</taxon>
        <taxon>Fungi</taxon>
        <taxon>Dikarya</taxon>
        <taxon>Ascomycota</taxon>
        <taxon>Pezizomycotina</taxon>
        <taxon>Dothideomycetes</taxon>
        <taxon>Pleosporomycetidae</taxon>
        <taxon>Venturiales</taxon>
        <taxon>Venturiaceae</taxon>
        <taxon>Venturia</taxon>
    </lineage>
</organism>
<feature type="region of interest" description="Disordered" evidence="1">
    <location>
        <begin position="63"/>
        <end position="116"/>
    </location>
</feature>
<feature type="region of interest" description="Disordered" evidence="1">
    <location>
        <begin position="300"/>
        <end position="338"/>
    </location>
</feature>
<feature type="domain" description="TRIP4/RQT4 C2HC5-type zinc finger" evidence="2">
    <location>
        <begin position="242"/>
        <end position="294"/>
    </location>
</feature>
<dbReference type="GO" id="GO:0072344">
    <property type="term" value="P:rescue of stalled ribosome"/>
    <property type="evidence" value="ECO:0007669"/>
    <property type="project" value="InterPro"/>
</dbReference>
<dbReference type="STRING" id="50376.A0A517L4K8"/>
<dbReference type="Pfam" id="PF06221">
    <property type="entry name" value="zf-C2HC5"/>
    <property type="match status" value="1"/>
</dbReference>
<dbReference type="GO" id="GO:0005634">
    <property type="term" value="C:nucleus"/>
    <property type="evidence" value="ECO:0007669"/>
    <property type="project" value="InterPro"/>
</dbReference>
<dbReference type="GO" id="GO:0180022">
    <property type="term" value="C:RQC-trigger complex"/>
    <property type="evidence" value="ECO:0007669"/>
    <property type="project" value="InterPro"/>
</dbReference>
<feature type="compositionally biased region" description="Polar residues" evidence="1">
    <location>
        <begin position="76"/>
        <end position="89"/>
    </location>
</feature>
<name>A0A517L4K8_9PEZI</name>
<dbReference type="InterPro" id="IPR009349">
    <property type="entry name" value="TRIP4/RQT4_C2HC5_Znf"/>
</dbReference>
<accession>A0A517L4K8</accession>
<dbReference type="GO" id="GO:0008270">
    <property type="term" value="F:zinc ion binding"/>
    <property type="evidence" value="ECO:0007669"/>
    <property type="project" value="InterPro"/>
</dbReference>
<keyword evidence="4" id="KW-1185">Reference proteome</keyword>
<protein>
    <recommendedName>
        <fullName evidence="2">TRIP4/RQT4 C2HC5-type zinc finger domain-containing protein</fullName>
    </recommendedName>
</protein>
<dbReference type="OrthoDB" id="338816at2759"/>
<feature type="compositionally biased region" description="Low complexity" evidence="1">
    <location>
        <begin position="186"/>
        <end position="197"/>
    </location>
</feature>
<feature type="compositionally biased region" description="Basic and acidic residues" evidence="1">
    <location>
        <begin position="522"/>
        <end position="534"/>
    </location>
</feature>
<dbReference type="InterPro" id="IPR039128">
    <property type="entry name" value="TRIP4-like"/>
</dbReference>
<evidence type="ECO:0000313" key="3">
    <source>
        <dbReference type="EMBL" id="QDS70573.1"/>
    </source>
</evidence>
<sequence>MALQKWALPQLSKLLPLDDQSLKQIISYTETLSKEVGAEHLKNMLGDSPQAFEFITTFNSRRQAPAGGSSYASASQRQPDLSTGVPNSKQKQRKKNDFNKLPPPRRPEPCGHVAGAYVKPPEQDYLTGASKNRKQTPQTSAFPLSATPEAFQLPLPASSGSSNVPPRATTPKLPPSAAGRLISDTSRPNSRSASPAAKTKTKVCIAGGAPMHGQSTALSDLESAIRELEIQTNPSLAQDNKRRKCNCMAQRHALLEATPNCLSCGKIICVKEGLGPCTYCNSPLLSSNDIHSMIRILREERGKEKQSTHNNQQRKAEVSKTPRPFASSHLATPGLISDTPFNSLSESEKDLEVAKLVAAKAHRDRLLTFQANNAKRTRIHDEAADFELPTSGTNMWATPAERALQLKRQQKALREQEWNARPEWEKKRVVASIDLVGGKVVKKMGRIERPQFDSEESLGEEDVDNSFPQETGRTSGKGKLSKNPLIGGLIRPVARINDDVGNGKGKGKEKEKSGGGKSTWRRVQDDNEDNERWILDGGLHGQNTELVENGEEPSCG</sequence>
<dbReference type="EMBL" id="CP042188">
    <property type="protein sequence ID" value="QDS70573.1"/>
    <property type="molecule type" value="Genomic_DNA"/>
</dbReference>
<evidence type="ECO:0000313" key="4">
    <source>
        <dbReference type="Proteomes" id="UP000316270"/>
    </source>
</evidence>
<feature type="compositionally biased region" description="Low complexity" evidence="1">
    <location>
        <begin position="64"/>
        <end position="75"/>
    </location>
</feature>
<proteinExistence type="predicted"/>
<dbReference type="GO" id="GO:0045893">
    <property type="term" value="P:positive regulation of DNA-templated transcription"/>
    <property type="evidence" value="ECO:0007669"/>
    <property type="project" value="TreeGrafter"/>
</dbReference>
<feature type="region of interest" description="Disordered" evidence="1">
    <location>
        <begin position="447"/>
        <end position="556"/>
    </location>
</feature>
<dbReference type="PANTHER" id="PTHR12963">
    <property type="entry name" value="THYROID RECEPTOR INTERACTING PROTEIN RELATED"/>
    <property type="match status" value="1"/>
</dbReference>
<reference evidence="3 4" key="1">
    <citation type="submission" date="2019-07" db="EMBL/GenBank/DDBJ databases">
        <title>Finished genome of Venturia effusa.</title>
        <authorList>
            <person name="Young C.A."/>
            <person name="Cox M.P."/>
            <person name="Ganley A.R.D."/>
            <person name="David W.J."/>
        </authorList>
    </citation>
    <scope>NUCLEOTIDE SEQUENCE [LARGE SCALE GENOMIC DNA]</scope>
    <source>
        <strain evidence="4">albino</strain>
    </source>
</reference>
<evidence type="ECO:0000259" key="2">
    <source>
        <dbReference type="Pfam" id="PF06221"/>
    </source>
</evidence>
<gene>
    <name evidence="3" type="ORF">FKW77_010524</name>
</gene>
<feature type="region of interest" description="Disordered" evidence="1">
    <location>
        <begin position="151"/>
        <end position="201"/>
    </location>
</feature>